<dbReference type="SUPFAM" id="SSF53448">
    <property type="entry name" value="Nucleotide-diphospho-sugar transferases"/>
    <property type="match status" value="1"/>
</dbReference>
<protein>
    <recommendedName>
        <fullName evidence="1">Glycosyltransferase 2-like domain-containing protein</fullName>
    </recommendedName>
</protein>
<evidence type="ECO:0000313" key="2">
    <source>
        <dbReference type="EMBL" id="OGM27354.1"/>
    </source>
</evidence>
<dbReference type="EMBL" id="MGGL01000004">
    <property type="protein sequence ID" value="OGM27354.1"/>
    <property type="molecule type" value="Genomic_DNA"/>
</dbReference>
<evidence type="ECO:0000313" key="3">
    <source>
        <dbReference type="Proteomes" id="UP000179221"/>
    </source>
</evidence>
<feature type="domain" description="Glycosyltransferase 2-like" evidence="1">
    <location>
        <begin position="1"/>
        <end position="114"/>
    </location>
</feature>
<dbReference type="GO" id="GO:0016758">
    <property type="term" value="F:hexosyltransferase activity"/>
    <property type="evidence" value="ECO:0007669"/>
    <property type="project" value="UniProtKB-ARBA"/>
</dbReference>
<dbReference type="InterPro" id="IPR029044">
    <property type="entry name" value="Nucleotide-diphossugar_trans"/>
</dbReference>
<reference evidence="2 3" key="1">
    <citation type="journal article" date="2016" name="Nat. Commun.">
        <title>Thousands of microbial genomes shed light on interconnected biogeochemical processes in an aquifer system.</title>
        <authorList>
            <person name="Anantharaman K."/>
            <person name="Brown C.T."/>
            <person name="Hug L.A."/>
            <person name="Sharon I."/>
            <person name="Castelle C.J."/>
            <person name="Probst A.J."/>
            <person name="Thomas B.C."/>
            <person name="Singh A."/>
            <person name="Wilkins M.J."/>
            <person name="Karaoz U."/>
            <person name="Brodie E.L."/>
            <person name="Williams K.H."/>
            <person name="Hubbard S.S."/>
            <person name="Banfield J.F."/>
        </authorList>
    </citation>
    <scope>NUCLEOTIDE SEQUENCE [LARGE SCALE GENOMIC DNA]</scope>
</reference>
<dbReference type="AlphaFoldDB" id="A0A1F7YJ23"/>
<dbReference type="CDD" id="cd00761">
    <property type="entry name" value="Glyco_tranf_GTA_type"/>
    <property type="match status" value="1"/>
</dbReference>
<name>A0A1F7YJ23_9BACT</name>
<sequence>MLQRALDSVTKQDYTNLEIIVVDDGSNDNTEQVVKRDNDKRIKYYRKKNSGPADSRNYGLKKAKGKYICFLDDDDTIKPDKINKQVKFLKLNSRCVFCYTNAYFYLHNKQFLYINHVPENTYLSLLLKKNYLICPSVMVRKQALVGIKLFQKKYEPVEDFELWLRLAKKYPFGYLNHPSYSYNVHGANLTKNIHKVIYNNSRIRYSHLITYSQPIQKRLQCDFKFLTYYYHAIQNYYEGNSSSSRKTFLKLIKERPLFIKSYIFYLQSFFPKNIILNIFYKLYLILQKERVSIV</sequence>
<evidence type="ECO:0000259" key="1">
    <source>
        <dbReference type="Pfam" id="PF00535"/>
    </source>
</evidence>
<proteinExistence type="predicted"/>
<dbReference type="PANTHER" id="PTHR22916:SF3">
    <property type="entry name" value="UDP-GLCNAC:BETAGAL BETA-1,3-N-ACETYLGLUCOSAMINYLTRANSFERASE-LIKE PROTEIN 1"/>
    <property type="match status" value="1"/>
</dbReference>
<dbReference type="PANTHER" id="PTHR22916">
    <property type="entry name" value="GLYCOSYLTRANSFERASE"/>
    <property type="match status" value="1"/>
</dbReference>
<organism evidence="2 3">
    <name type="scientific">Candidatus Woesebacteria bacterium RIFCSPHIGHO2_01_FULL_40_22</name>
    <dbReference type="NCBI Taxonomy" id="1802499"/>
    <lineage>
        <taxon>Bacteria</taxon>
        <taxon>Candidatus Woeseibacteriota</taxon>
    </lineage>
</organism>
<dbReference type="Proteomes" id="UP000179221">
    <property type="component" value="Unassembled WGS sequence"/>
</dbReference>
<gene>
    <name evidence="2" type="ORF">A2628_00945</name>
</gene>
<accession>A0A1F7YJ23</accession>
<comment type="caution">
    <text evidence="2">The sequence shown here is derived from an EMBL/GenBank/DDBJ whole genome shotgun (WGS) entry which is preliminary data.</text>
</comment>
<dbReference type="Pfam" id="PF00535">
    <property type="entry name" value="Glycos_transf_2"/>
    <property type="match status" value="1"/>
</dbReference>
<dbReference type="InterPro" id="IPR001173">
    <property type="entry name" value="Glyco_trans_2-like"/>
</dbReference>
<dbReference type="Gene3D" id="3.90.550.10">
    <property type="entry name" value="Spore Coat Polysaccharide Biosynthesis Protein SpsA, Chain A"/>
    <property type="match status" value="1"/>
</dbReference>